<dbReference type="AlphaFoldDB" id="A0A6H1P9U7"/>
<protein>
    <submittedName>
        <fullName evidence="1">Uncharacterized protein</fullName>
    </submittedName>
</protein>
<evidence type="ECO:0000313" key="2">
    <source>
        <dbReference type="Proteomes" id="UP000501868"/>
    </source>
</evidence>
<sequence length="52" mass="5751">MVNHDQNKKFLFEFDEQGTIEVSQQIMNSYTSGFIGEGAAIADSEDFSGTES</sequence>
<reference evidence="1 2" key="2">
    <citation type="submission" date="2020-04" db="EMBL/GenBank/DDBJ databases">
        <authorList>
            <person name="Fomenkov A."/>
            <person name="Anton B.P."/>
            <person name="Roberts R.J."/>
        </authorList>
    </citation>
    <scope>NUCLEOTIDE SEQUENCE [LARGE SCALE GENOMIC DNA]</scope>
    <source>
        <strain evidence="1 2">S2</strain>
    </source>
</reference>
<proteinExistence type="predicted"/>
<accession>A0A6H1P9U7</accession>
<organism evidence="1 2">
    <name type="scientific">Priestia megaterium</name>
    <name type="common">Bacillus megaterium</name>
    <dbReference type="NCBI Taxonomy" id="1404"/>
    <lineage>
        <taxon>Bacteria</taxon>
        <taxon>Bacillati</taxon>
        <taxon>Bacillota</taxon>
        <taxon>Bacilli</taxon>
        <taxon>Bacillales</taxon>
        <taxon>Bacillaceae</taxon>
        <taxon>Priestia</taxon>
    </lineage>
</organism>
<gene>
    <name evidence="1" type="ORF">HFZ78_28510</name>
</gene>
<dbReference type="Proteomes" id="UP000501868">
    <property type="component" value="Chromosome"/>
</dbReference>
<reference evidence="1 2" key="1">
    <citation type="submission" date="2020-04" db="EMBL/GenBank/DDBJ databases">
        <title>Genome-Wide Identification of 5-Methylcytosine Sites in Bacterial Genomes By High-Throughput Sequencing of MspJI Restriction Fragments.</title>
        <authorList>
            <person name="Wu V."/>
        </authorList>
    </citation>
    <scope>NUCLEOTIDE SEQUENCE [LARGE SCALE GENOMIC DNA]</scope>
    <source>
        <strain evidence="1 2">S2</strain>
    </source>
</reference>
<dbReference type="EMBL" id="CP051128">
    <property type="protein sequence ID" value="QIZ10172.1"/>
    <property type="molecule type" value="Genomic_DNA"/>
</dbReference>
<name>A0A6H1P9U7_PRIMG</name>
<evidence type="ECO:0000313" key="1">
    <source>
        <dbReference type="EMBL" id="QIZ10172.1"/>
    </source>
</evidence>